<name>A0A410QG52_9FIRM</name>
<accession>A0A410QG52</accession>
<proteinExistence type="predicted"/>
<keyword evidence="2" id="KW-1185">Reference proteome</keyword>
<organism evidence="1 2">
    <name type="scientific">Acidilutibacter cellobiosedens</name>
    <dbReference type="NCBI Taxonomy" id="2507161"/>
    <lineage>
        <taxon>Bacteria</taxon>
        <taxon>Bacillati</taxon>
        <taxon>Bacillota</taxon>
        <taxon>Tissierellia</taxon>
        <taxon>Tissierellales</taxon>
        <taxon>Acidilutibacteraceae</taxon>
        <taxon>Acidilutibacter</taxon>
    </lineage>
</organism>
<dbReference type="RefSeq" id="WP_128753166.1">
    <property type="nucleotide sequence ID" value="NZ_CP035282.1"/>
</dbReference>
<dbReference type="Proteomes" id="UP000287969">
    <property type="component" value="Chromosome"/>
</dbReference>
<evidence type="ECO:0000313" key="2">
    <source>
        <dbReference type="Proteomes" id="UP000287969"/>
    </source>
</evidence>
<dbReference type="EMBL" id="CP035282">
    <property type="protein sequence ID" value="QAT62905.1"/>
    <property type="molecule type" value="Genomic_DNA"/>
</dbReference>
<sequence length="401" mass="45530">MSKIIGIGMLDVRNISEDLAQEITKIEDIGTLVESDESRVLLKNCEKINVASTIKVPKEINIIIQNGKMKVDRDYLEGLVKSVSIMVNGILTFENDIDIKLFDDKVYSVLLNGKLICTKRLAVAVQSKGIINGKIVNYNNDYKFFSGNFKLTNSFLKSLKSDSKLAFEQLIIIDDIDIKLLKEKISNIQILDKVVMLDEYEDEISPYIDEYYTVNKTLIPQGSGGVQYIDGDISIDDISIRKYDHNVLYVDGDAEIYLKDNIVFDQYIEHLICDTVVCNEKTYEIIKDGLDKNVEVEIIKGKLLNNKGKLILSGNLEEEVTIRNMGKLIFDENLDYEKFNENVASIINYGLIEVPEDKLNTVNNKITDNYGKIMTPKEEKAEESNDDTEKILYGNVAELKL</sequence>
<evidence type="ECO:0000313" key="1">
    <source>
        <dbReference type="EMBL" id="QAT62905.1"/>
    </source>
</evidence>
<dbReference type="OrthoDB" id="1951177at2"/>
<reference evidence="2" key="1">
    <citation type="submission" date="2019-01" db="EMBL/GenBank/DDBJ databases">
        <title>Draft genomes of a novel of Sporanaerobacter strains.</title>
        <authorList>
            <person name="Ma S."/>
        </authorList>
    </citation>
    <scope>NUCLEOTIDE SEQUENCE [LARGE SCALE GENOMIC DNA]</scope>
    <source>
        <strain evidence="2">NJN-17</strain>
    </source>
</reference>
<dbReference type="AlphaFoldDB" id="A0A410QG52"/>
<protein>
    <submittedName>
        <fullName evidence="1">Uncharacterized protein</fullName>
    </submittedName>
</protein>
<gene>
    <name evidence="1" type="ORF">EQM13_15685</name>
</gene>
<dbReference type="KEGG" id="spoa:EQM13_15685"/>